<proteinExistence type="predicted"/>
<organism evidence="2 3">
    <name type="scientific">Dermatophagoides pteronyssinus</name>
    <name type="common">European house dust mite</name>
    <dbReference type="NCBI Taxonomy" id="6956"/>
    <lineage>
        <taxon>Eukaryota</taxon>
        <taxon>Metazoa</taxon>
        <taxon>Ecdysozoa</taxon>
        <taxon>Arthropoda</taxon>
        <taxon>Chelicerata</taxon>
        <taxon>Arachnida</taxon>
        <taxon>Acari</taxon>
        <taxon>Acariformes</taxon>
        <taxon>Sarcoptiformes</taxon>
        <taxon>Astigmata</taxon>
        <taxon>Psoroptidia</taxon>
        <taxon>Analgoidea</taxon>
        <taxon>Pyroglyphidae</taxon>
        <taxon>Dermatophagoidinae</taxon>
        <taxon>Dermatophagoides</taxon>
    </lineage>
</organism>
<dbReference type="Proteomes" id="UP000515146">
    <property type="component" value="Unplaced"/>
</dbReference>
<keyword evidence="1" id="KW-1133">Transmembrane helix</keyword>
<protein>
    <submittedName>
        <fullName evidence="3">Uncharacterized protein LOC113788798</fullName>
    </submittedName>
</protein>
<keyword evidence="2" id="KW-1185">Reference proteome</keyword>
<accession>A0A6P6XMQ7</accession>
<evidence type="ECO:0000313" key="3">
    <source>
        <dbReference type="RefSeq" id="XP_027194058.1"/>
    </source>
</evidence>
<evidence type="ECO:0000313" key="2">
    <source>
        <dbReference type="Proteomes" id="UP000515146"/>
    </source>
</evidence>
<sequence length="77" mass="8706">MSTGSFNFAELFLLIIFIIAWILSITMLAFNGIISYGITKEHKTFIKQASKVSLRQTEVQSDRLLNIGIPLESNKDE</sequence>
<keyword evidence="1" id="KW-0812">Transmembrane</keyword>
<dbReference type="InParanoid" id="A0A6P6XMQ7"/>
<keyword evidence="1" id="KW-0472">Membrane</keyword>
<dbReference type="OrthoDB" id="10424427at2759"/>
<name>A0A6P6XMQ7_DERPT</name>
<dbReference type="KEGG" id="dpte:113788798"/>
<dbReference type="AlphaFoldDB" id="A0A6P6XMQ7"/>
<feature type="transmembrane region" description="Helical" evidence="1">
    <location>
        <begin position="12"/>
        <end position="38"/>
    </location>
</feature>
<gene>
    <name evidence="3" type="primary">LOC113788798</name>
</gene>
<reference evidence="3" key="1">
    <citation type="submission" date="2025-08" db="UniProtKB">
        <authorList>
            <consortium name="RefSeq"/>
        </authorList>
    </citation>
    <scope>IDENTIFICATION</scope>
    <source>
        <strain evidence="3">Airmid</strain>
    </source>
</reference>
<dbReference type="RefSeq" id="XP_027194058.1">
    <property type="nucleotide sequence ID" value="XM_027338257.1"/>
</dbReference>
<evidence type="ECO:0000256" key="1">
    <source>
        <dbReference type="SAM" id="Phobius"/>
    </source>
</evidence>